<feature type="domain" description="EF-hand" evidence="1">
    <location>
        <begin position="132"/>
        <end position="167"/>
    </location>
</feature>
<dbReference type="AlphaFoldDB" id="A0A3D9L8Y8"/>
<dbReference type="InterPro" id="IPR011992">
    <property type="entry name" value="EF-hand-dom_pair"/>
</dbReference>
<reference evidence="2 3" key="1">
    <citation type="submission" date="2018-07" db="EMBL/GenBank/DDBJ databases">
        <title>Genomic Encyclopedia of Type Strains, Phase IV (KMG-IV): sequencing the most valuable type-strain genomes for metagenomic binning, comparative biology and taxonomic classification.</title>
        <authorList>
            <person name="Goeker M."/>
        </authorList>
    </citation>
    <scope>NUCLEOTIDE SEQUENCE [LARGE SCALE GENOMIC DNA]</scope>
    <source>
        <strain evidence="2 3">DSM 4134</strain>
    </source>
</reference>
<dbReference type="Proteomes" id="UP000256779">
    <property type="component" value="Unassembled WGS sequence"/>
</dbReference>
<dbReference type="PROSITE" id="PS00018">
    <property type="entry name" value="EF_HAND_1"/>
    <property type="match status" value="1"/>
</dbReference>
<evidence type="ECO:0000313" key="3">
    <source>
        <dbReference type="Proteomes" id="UP000256779"/>
    </source>
</evidence>
<dbReference type="Pfam" id="PF13202">
    <property type="entry name" value="EF-hand_5"/>
    <property type="match status" value="1"/>
</dbReference>
<gene>
    <name evidence="2" type="ORF">C7460_10338</name>
</gene>
<dbReference type="InterPro" id="IPR002048">
    <property type="entry name" value="EF_hand_dom"/>
</dbReference>
<name>A0A3D9L8Y8_MARFU</name>
<keyword evidence="3" id="KW-1185">Reference proteome</keyword>
<comment type="caution">
    <text evidence="2">The sequence shown here is derived from an EMBL/GenBank/DDBJ whole genome shotgun (WGS) entry which is preliminary data.</text>
</comment>
<dbReference type="OrthoDB" id="451568at2"/>
<dbReference type="InterPro" id="IPR018247">
    <property type="entry name" value="EF_Hand_1_Ca_BS"/>
</dbReference>
<dbReference type="PROSITE" id="PS50222">
    <property type="entry name" value="EF_HAND_2"/>
    <property type="match status" value="1"/>
</dbReference>
<protein>
    <submittedName>
        <fullName evidence="2">EF hand domain-containing protein</fullName>
    </submittedName>
</protein>
<evidence type="ECO:0000259" key="1">
    <source>
        <dbReference type="PROSITE" id="PS50222"/>
    </source>
</evidence>
<dbReference type="SUPFAM" id="SSF47473">
    <property type="entry name" value="EF-hand"/>
    <property type="match status" value="1"/>
</dbReference>
<dbReference type="Gene3D" id="1.10.238.10">
    <property type="entry name" value="EF-hand"/>
    <property type="match status" value="1"/>
</dbReference>
<proteinExistence type="predicted"/>
<organism evidence="2 3">
    <name type="scientific">Marinoscillum furvescens DSM 4134</name>
    <dbReference type="NCBI Taxonomy" id="1122208"/>
    <lineage>
        <taxon>Bacteria</taxon>
        <taxon>Pseudomonadati</taxon>
        <taxon>Bacteroidota</taxon>
        <taxon>Cytophagia</taxon>
        <taxon>Cytophagales</taxon>
        <taxon>Reichenbachiellaceae</taxon>
        <taxon>Marinoscillum</taxon>
    </lineage>
</organism>
<dbReference type="GO" id="GO:0005509">
    <property type="term" value="F:calcium ion binding"/>
    <property type="evidence" value="ECO:0007669"/>
    <property type="project" value="InterPro"/>
</dbReference>
<evidence type="ECO:0000313" key="2">
    <source>
        <dbReference type="EMBL" id="REE01522.1"/>
    </source>
</evidence>
<sequence>MIPEVRKQKLVHLFNILDTNKNALLQPDDFTAVAEKISDKLQYGAESKERLDLKSHALRLYVQLLTDMEKEEVSISLDEWLQLFGSWEIIHPASAKKYIYRIASYVFSLFDQNRDRVISKLEYLAMFEIYNIDMSYSEKGFAGLDANGDGLVSMEEMTQGFKDFLLSPDPDAPGNYIFGNWKCQNAKMAG</sequence>
<accession>A0A3D9L8Y8</accession>
<dbReference type="EMBL" id="QREG01000003">
    <property type="protein sequence ID" value="REE01522.1"/>
    <property type="molecule type" value="Genomic_DNA"/>
</dbReference>